<accession>A0ACD3RNL1</accession>
<reference evidence="1" key="1">
    <citation type="submission" date="2018-11" db="EMBL/GenBank/DDBJ databases">
        <title>The sequence and de novo assembly of Larimichthys crocea genome using PacBio and Hi-C technologies.</title>
        <authorList>
            <person name="Xu P."/>
            <person name="Chen B."/>
            <person name="Zhou Z."/>
            <person name="Ke Q."/>
            <person name="Wu Y."/>
            <person name="Bai H."/>
            <person name="Pu F."/>
        </authorList>
    </citation>
    <scope>NUCLEOTIDE SEQUENCE</scope>
    <source>
        <tissue evidence="1">Muscle</tissue>
    </source>
</reference>
<dbReference type="Proteomes" id="UP000793456">
    <property type="component" value="Chromosome III"/>
</dbReference>
<keyword evidence="2" id="KW-1185">Reference proteome</keyword>
<name>A0ACD3RNL1_LARCR</name>
<evidence type="ECO:0000313" key="1">
    <source>
        <dbReference type="EMBL" id="TMS21186.1"/>
    </source>
</evidence>
<sequence>MPEGSHSALHQGPMGEESPQLSSPLSTSEHDQPNVDSGPDCYSRLCVDPLDGEGERPVSLVSTLSSGSSRDSRSLFGSTVALPSSTTPPIQSEEDIDLELSPAGSTGEQAGDQSPTLTSSKGRWQERLEPRVISNQWNNNATSNRKASEISHIPASPVITDAMAPNPKLTYVDRVVMEIIETERLYVRDLRSIVEDYLAHIIDMSNLPIRPEQVCALFGNIEDIYEFNSELLQSLDMCENDPVAIARCFVDKSDYFEIYTQYCTNYPNSVAALTDCMRSKTLAKFFRDRQAALKRSPPFGLVPAKACPEDSEISLAASDCRLQVKQCHFEIAKHFDQDEEGYEVVQEAIHTMTGVAWYINDMKRKHEHAVRVQEIQSLLINWKGPDLTTYGELVLEGTFHVLRAKNTRTLFLFERMLLITKKRGEHYVYKIHISCSTLMLLDSAKDPLLFSVIHFKHPKQPHTVQAKSVEEKRLWAHHIKRLILENHNTIVPQKTKEAIMDNSNHPGKYHYSPERLKRESYQADDFHLGGRNGRRRSEPAKQIIRSTKAVLKHADSEGALLGERCSLQTATSVSTLTSSLGEPQAERPCVEDLTPRRDSLEQLSPTDSDPKLGSSPSEGGLELEEAKDDEEGESYKEDILMGEDQVADFASSVLAAISCWHYKARALLSTHFTTDDQNRDPTELKRTEKEEVETQEEKHVDVAVEETLTTEVNVEALCPLDCVPPAKKSNQLEVHYFQCPESPVSPLQQDADTPEPQDTSRDTTEEEGGESDSSGLHVEETSVLTNGELSEEEEEVLSDNKSILPSSVLDQASVIAERFISNLSRRSSLVSEDLGSLACPSPSIDNDAFKSPSACMDLEKQTEMLACSTPEPQMTSENMSTPANEPTLNTLFEGERKSTLSKQDRLLIHKIRRYYEHAEDQDANFSIKRRESLSYIPAGLVRHLSRQLSSGPQEQATPIHRKDLSRNRPTSWSVFDLPGLEKRRNTDNHERNEPQRPVGAKARSQSVMETSTTDEEFRPSTDMLKVWQDMEIEESQQIAEEKINDSRLEVSRDISSDISDVKTINEPPPILEESETSTASEGSSISSQTTTFPAMEGGSCQDSKTPTSQEKNHCNQEHLPKIINFRTSMDEDQILQDMGKMKNKVFQLARQYSQRIKNNRPMVWQRNRETGNQQSFRNMPAVQEEKIQFRKKGKTNLRLPLNNLDQAVMHEEGSASPVQTPSSGASSQSTLTSPQSPQSDIVHWPDVQELRTKYAKTSHSSKVTHSCTVPNGMSELCANRCNGCSHKYNSSSDLHKALLDCPRTQSETVSKEQSPVVDWPQPQSQPLLCRWSSLDHMLGSLPLHEMQNLQEPMRTHYTTSQVSLITRETGKLRDEDEVLQEGSDYATKSASGKMTESNLVKSLREKFQSLSTSS</sequence>
<gene>
    <name evidence="1" type="ORF">E3U43_015159</name>
</gene>
<dbReference type="EMBL" id="CM011676">
    <property type="protein sequence ID" value="TMS21186.1"/>
    <property type="molecule type" value="Genomic_DNA"/>
</dbReference>
<comment type="caution">
    <text evidence="1">The sequence shown here is derived from an EMBL/GenBank/DDBJ whole genome shotgun (WGS) entry which is preliminary data.</text>
</comment>
<organism evidence="1 2">
    <name type="scientific">Larimichthys crocea</name>
    <name type="common">Large yellow croaker</name>
    <name type="synonym">Pseudosciaena crocea</name>
    <dbReference type="NCBI Taxonomy" id="215358"/>
    <lineage>
        <taxon>Eukaryota</taxon>
        <taxon>Metazoa</taxon>
        <taxon>Chordata</taxon>
        <taxon>Craniata</taxon>
        <taxon>Vertebrata</taxon>
        <taxon>Euteleostomi</taxon>
        <taxon>Actinopterygii</taxon>
        <taxon>Neopterygii</taxon>
        <taxon>Teleostei</taxon>
        <taxon>Neoteleostei</taxon>
        <taxon>Acanthomorphata</taxon>
        <taxon>Eupercaria</taxon>
        <taxon>Sciaenidae</taxon>
        <taxon>Larimichthys</taxon>
    </lineage>
</organism>
<evidence type="ECO:0000313" key="2">
    <source>
        <dbReference type="Proteomes" id="UP000793456"/>
    </source>
</evidence>
<protein>
    <submittedName>
        <fullName evidence="1">Uncharacterized protein</fullName>
    </submittedName>
</protein>
<proteinExistence type="predicted"/>